<accession>A0ABS2ME46</accession>
<dbReference type="Gene3D" id="2.40.10.10">
    <property type="entry name" value="Trypsin-like serine proteases"/>
    <property type="match status" value="1"/>
</dbReference>
<proteinExistence type="predicted"/>
<dbReference type="InterPro" id="IPR043504">
    <property type="entry name" value="Peptidase_S1_PA_chymotrypsin"/>
</dbReference>
<reference evidence="2 3" key="1">
    <citation type="submission" date="2021-01" db="EMBL/GenBank/DDBJ databases">
        <title>Sequencing the genomes of 1000 actinobacteria strains.</title>
        <authorList>
            <person name="Klenk H.-P."/>
        </authorList>
    </citation>
    <scope>NUCLEOTIDE SEQUENCE [LARGE SCALE GENOMIC DNA]</scope>
    <source>
        <strain evidence="2 3">DSM 18239</strain>
    </source>
</reference>
<dbReference type="Proteomes" id="UP000732378">
    <property type="component" value="Unassembled WGS sequence"/>
</dbReference>
<dbReference type="RefSeq" id="WP_193667224.1">
    <property type="nucleotide sequence ID" value="NZ_JACDTV010000001.1"/>
</dbReference>
<comment type="caution">
    <text evidence="2">The sequence shown here is derived from an EMBL/GenBank/DDBJ whole genome shotgun (WGS) entry which is preliminary data.</text>
</comment>
<dbReference type="SUPFAM" id="SSF50494">
    <property type="entry name" value="Trypsin-like serine proteases"/>
    <property type="match status" value="1"/>
</dbReference>
<keyword evidence="1" id="KW-0732">Signal</keyword>
<feature type="chain" id="PRO_5046975679" description="Serine protease" evidence="1">
    <location>
        <begin position="32"/>
        <end position="292"/>
    </location>
</feature>
<evidence type="ECO:0000313" key="3">
    <source>
        <dbReference type="Proteomes" id="UP000732378"/>
    </source>
</evidence>
<dbReference type="EMBL" id="JAFBBZ010000001">
    <property type="protein sequence ID" value="MBM7509463.1"/>
    <property type="molecule type" value="Genomic_DNA"/>
</dbReference>
<organism evidence="2 3">
    <name type="scientific">Nocardioides salarius</name>
    <dbReference type="NCBI Taxonomy" id="374513"/>
    <lineage>
        <taxon>Bacteria</taxon>
        <taxon>Bacillati</taxon>
        <taxon>Actinomycetota</taxon>
        <taxon>Actinomycetes</taxon>
        <taxon>Propionibacteriales</taxon>
        <taxon>Nocardioidaceae</taxon>
        <taxon>Nocardioides</taxon>
    </lineage>
</organism>
<evidence type="ECO:0008006" key="4">
    <source>
        <dbReference type="Google" id="ProtNLM"/>
    </source>
</evidence>
<sequence length="292" mass="30170">MRTRPVTAPAAVVLALLPVLLGLLLPAGAGAATARRFASWAPADEATITPGVQMYTDGSQCTANFVYTDRRGRVYVGYAAHCAGLGEATDTSGCDTATLPRGTKVRFAQGGNLASGGTTVGRGRLVYSSWETMQRLGTTDADTCDYNDFALVRLQQRFARSVNPSVPFFGGPTGVSTDGAPAGSQVYSYGQSSLRPTTLLSPKVGVSLGAFGDWSWDVYTLTPGVPGDSGSGLLDADGAAFGTLSTVALAPLPLSNGVGDLVAELDFARRHSGIKGLRLARGTEPFSTLPLG</sequence>
<name>A0ABS2ME46_9ACTN</name>
<evidence type="ECO:0000256" key="1">
    <source>
        <dbReference type="SAM" id="SignalP"/>
    </source>
</evidence>
<evidence type="ECO:0000313" key="2">
    <source>
        <dbReference type="EMBL" id="MBM7509463.1"/>
    </source>
</evidence>
<dbReference type="InterPro" id="IPR009003">
    <property type="entry name" value="Peptidase_S1_PA"/>
</dbReference>
<protein>
    <recommendedName>
        <fullName evidence="4">Serine protease</fullName>
    </recommendedName>
</protein>
<keyword evidence="3" id="KW-1185">Reference proteome</keyword>
<gene>
    <name evidence="2" type="ORF">JOE61_003277</name>
</gene>
<feature type="signal peptide" evidence="1">
    <location>
        <begin position="1"/>
        <end position="31"/>
    </location>
</feature>